<dbReference type="SUPFAM" id="SSF48208">
    <property type="entry name" value="Six-hairpin glycosidases"/>
    <property type="match status" value="1"/>
</dbReference>
<protein>
    <recommendedName>
        <fullName evidence="5">Alpha-L-rhamnosidase</fullName>
    </recommendedName>
</protein>
<feature type="domain" description="Alpha-L-rhamnosidase C-terminal" evidence="2">
    <location>
        <begin position="722"/>
        <end position="794"/>
    </location>
</feature>
<dbReference type="RefSeq" id="WP_190860699.1">
    <property type="nucleotide sequence ID" value="NZ_JACXIY010000013.1"/>
</dbReference>
<dbReference type="Pfam" id="PF17389">
    <property type="entry name" value="Bac_rhamnosid6H"/>
    <property type="match status" value="1"/>
</dbReference>
<comment type="caution">
    <text evidence="3">The sequence shown here is derived from an EMBL/GenBank/DDBJ whole genome shotgun (WGS) entry which is preliminary data.</text>
</comment>
<dbReference type="PANTHER" id="PTHR34987:SF2">
    <property type="entry name" value="B, PUTATIVE (AFU_ORTHOLOGUE AFUA_7G05040)-RELATED"/>
    <property type="match status" value="1"/>
</dbReference>
<feature type="domain" description="Alpha-L-rhamnosidase six-hairpin glycosidase" evidence="1">
    <location>
        <begin position="390"/>
        <end position="672"/>
    </location>
</feature>
<dbReference type="InterPro" id="IPR008979">
    <property type="entry name" value="Galactose-bd-like_sf"/>
</dbReference>
<dbReference type="InterPro" id="IPR008928">
    <property type="entry name" value="6-hairpin_glycosidase_sf"/>
</dbReference>
<reference evidence="3" key="1">
    <citation type="submission" date="2020-09" db="EMBL/GenBank/DDBJ databases">
        <title>A novel bacterium of genus Paenibacillus, isolated from South China Sea.</title>
        <authorList>
            <person name="Huang H."/>
            <person name="Mo K."/>
            <person name="Hu Y."/>
        </authorList>
    </citation>
    <scope>NUCLEOTIDE SEQUENCE</scope>
    <source>
        <strain evidence="3">IB182493</strain>
    </source>
</reference>
<dbReference type="GO" id="GO:0005975">
    <property type="term" value="P:carbohydrate metabolic process"/>
    <property type="evidence" value="ECO:0007669"/>
    <property type="project" value="InterPro"/>
</dbReference>
<evidence type="ECO:0000313" key="4">
    <source>
        <dbReference type="Proteomes" id="UP000632125"/>
    </source>
</evidence>
<gene>
    <name evidence="3" type="ORF">IDH41_10260</name>
</gene>
<evidence type="ECO:0000313" key="3">
    <source>
        <dbReference type="EMBL" id="MBD2868963.1"/>
    </source>
</evidence>
<dbReference type="EMBL" id="JACXIY010000013">
    <property type="protein sequence ID" value="MBD2868963.1"/>
    <property type="molecule type" value="Genomic_DNA"/>
</dbReference>
<dbReference type="AlphaFoldDB" id="A0A927CIZ5"/>
<organism evidence="3 4">
    <name type="scientific">Paenibacillus arenilitoris</name>
    <dbReference type="NCBI Taxonomy" id="2772299"/>
    <lineage>
        <taxon>Bacteria</taxon>
        <taxon>Bacillati</taxon>
        <taxon>Bacillota</taxon>
        <taxon>Bacilli</taxon>
        <taxon>Bacillales</taxon>
        <taxon>Paenibacillaceae</taxon>
        <taxon>Paenibacillus</taxon>
    </lineage>
</organism>
<evidence type="ECO:0000259" key="2">
    <source>
        <dbReference type="Pfam" id="PF17390"/>
    </source>
</evidence>
<name>A0A927CIZ5_9BACL</name>
<sequence length="800" mass="90024">MDIVTKLTDASWIGVPASEYAAGTKAGPIRNEAAYFRCRFDLSEAEDTRLTLSISAHSRYRLWVNGEPILSGPCKGDRWRHYYETVDVSDLLCSGENVLAVKVVSYSPYEAQPQGSGGPFSVTTSAAGPCLIVSGLASSASGDVTADIATGKKNAVPWEAMLGRAVEWEPYRGTAFLGPMERVNGALLPHGWNKPASGSERAAEADEALWIVPDVKWRANGRPYGLIPPFPLQERPIPLLYERERRFRSEMPAGRDVTPRGSFGRGLFEPLVVPPNSVRAVVLDAGELTTGYVSLRTRGGAGSQIRLKYAESYSRKSAKGFPEKGNRDDAVHYELLGHEDVYRPAGGDETYEPFWFRTFRFLRLEVMTGSEPVVVHPPEYRETGYPLEVVSTVRTSADWTGPLWDVSVRTLQRCMHETYEDCPYYEQLQYIMDTRLQILFTYRTSGDPRLARKAIEDFGASLLPEGIIQARYPSMEPQVIPVFALHWIFMVEDYVWQTGDMELPVRCRPVIDSILSWYERKRGEQGLVERLGYWEFFDWVKEWDDLQGSPRATLYGPSANHNAAYICGLKAAARLSRLTGRVETALEYERRAAETAGALHMLCWSEEKGLYREGPEWEQYSQHSQVWAVLAELVEGEDAAALMDRMLAEQGLLSCSYAMSYYLFRALEKAGRYDRTEELWRPWRELLKLGLTTWPEDPFMQRSDCHAWGALPLYEFTNGLLGVRPELPGWEAIRIEPQCLSLREAEGRVITPKGLVEVQWEKKEGKYSISGTAPVTVPVTLVMPDGTVRSIPGGGEFTFS</sequence>
<accession>A0A927CIZ5</accession>
<dbReference type="Gene3D" id="1.50.10.10">
    <property type="match status" value="1"/>
</dbReference>
<dbReference type="InterPro" id="IPR012341">
    <property type="entry name" value="6hp_glycosidase-like_sf"/>
</dbReference>
<dbReference type="InterPro" id="IPR035398">
    <property type="entry name" value="Bac_rhamnosid_C"/>
</dbReference>
<evidence type="ECO:0008006" key="5">
    <source>
        <dbReference type="Google" id="ProtNLM"/>
    </source>
</evidence>
<evidence type="ECO:0000259" key="1">
    <source>
        <dbReference type="Pfam" id="PF17389"/>
    </source>
</evidence>
<dbReference type="Proteomes" id="UP000632125">
    <property type="component" value="Unassembled WGS sequence"/>
</dbReference>
<dbReference type="Gene3D" id="2.60.420.10">
    <property type="entry name" value="Maltose phosphorylase, domain 3"/>
    <property type="match status" value="1"/>
</dbReference>
<dbReference type="PANTHER" id="PTHR34987">
    <property type="entry name" value="C, PUTATIVE (AFU_ORTHOLOGUE AFUA_3G02880)-RELATED"/>
    <property type="match status" value="1"/>
</dbReference>
<keyword evidence="4" id="KW-1185">Reference proteome</keyword>
<dbReference type="InterPro" id="IPR035396">
    <property type="entry name" value="Bac_rhamnosid6H"/>
</dbReference>
<dbReference type="SUPFAM" id="SSF49785">
    <property type="entry name" value="Galactose-binding domain-like"/>
    <property type="match status" value="1"/>
</dbReference>
<dbReference type="Gene3D" id="2.60.120.260">
    <property type="entry name" value="Galactose-binding domain-like"/>
    <property type="match status" value="2"/>
</dbReference>
<dbReference type="Pfam" id="PF17390">
    <property type="entry name" value="Bac_rhamnosid_C"/>
    <property type="match status" value="1"/>
</dbReference>
<proteinExistence type="predicted"/>